<proteinExistence type="predicted"/>
<accession>A0A6A3GVT5</accession>
<evidence type="ECO:0000256" key="1">
    <source>
        <dbReference type="SAM" id="SignalP"/>
    </source>
</evidence>
<feature type="non-terminal residue" evidence="2">
    <location>
        <position position="127"/>
    </location>
</feature>
<evidence type="ECO:0000313" key="2">
    <source>
        <dbReference type="EMBL" id="KAE8960985.1"/>
    </source>
</evidence>
<gene>
    <name evidence="2" type="ORF">PR002_g30041</name>
</gene>
<keyword evidence="1" id="KW-0732">Signal</keyword>
<feature type="chain" id="PRO_5025676207" description="Secreted protein" evidence="1">
    <location>
        <begin position="18"/>
        <end position="127"/>
    </location>
</feature>
<sequence length="127" mass="13817">MHCVLAACGTLVHIVSSLCTTRAHRVITACGHDVTTCVRGAPTQHSHSPLMLSGLRADATCFDQEPQTLGPQRLREHVCQLIFRSNVVHRNDVSRHVLADKVVPDVDVLSPRIVSSVVCQCNCTLVV</sequence>
<evidence type="ECO:0008006" key="4">
    <source>
        <dbReference type="Google" id="ProtNLM"/>
    </source>
</evidence>
<name>A0A6A3GVT5_9STRA</name>
<dbReference type="EMBL" id="QXFU01006449">
    <property type="protein sequence ID" value="KAE8960985.1"/>
    <property type="molecule type" value="Genomic_DNA"/>
</dbReference>
<reference evidence="2 3" key="1">
    <citation type="submission" date="2018-09" db="EMBL/GenBank/DDBJ databases">
        <title>Genomic investigation of the strawberry pathogen Phytophthora fragariae indicates pathogenicity is determined by transcriptional variation in three key races.</title>
        <authorList>
            <person name="Adams T.M."/>
            <person name="Armitage A.D."/>
            <person name="Sobczyk M.K."/>
            <person name="Bates H.J."/>
            <person name="Dunwell J.M."/>
            <person name="Nellist C.F."/>
            <person name="Harrison R.J."/>
        </authorList>
    </citation>
    <scope>NUCLEOTIDE SEQUENCE [LARGE SCALE GENOMIC DNA]</scope>
    <source>
        <strain evidence="2 3">SCRP324</strain>
    </source>
</reference>
<organism evidence="2 3">
    <name type="scientific">Phytophthora rubi</name>
    <dbReference type="NCBI Taxonomy" id="129364"/>
    <lineage>
        <taxon>Eukaryota</taxon>
        <taxon>Sar</taxon>
        <taxon>Stramenopiles</taxon>
        <taxon>Oomycota</taxon>
        <taxon>Peronosporomycetes</taxon>
        <taxon>Peronosporales</taxon>
        <taxon>Peronosporaceae</taxon>
        <taxon>Phytophthora</taxon>
    </lineage>
</organism>
<feature type="signal peptide" evidence="1">
    <location>
        <begin position="1"/>
        <end position="17"/>
    </location>
</feature>
<protein>
    <recommendedName>
        <fullName evidence="4">Secreted protein</fullName>
    </recommendedName>
</protein>
<evidence type="ECO:0000313" key="3">
    <source>
        <dbReference type="Proteomes" id="UP000435112"/>
    </source>
</evidence>
<dbReference type="AlphaFoldDB" id="A0A6A3GVT5"/>
<comment type="caution">
    <text evidence="2">The sequence shown here is derived from an EMBL/GenBank/DDBJ whole genome shotgun (WGS) entry which is preliminary data.</text>
</comment>
<dbReference type="Proteomes" id="UP000435112">
    <property type="component" value="Unassembled WGS sequence"/>
</dbReference>